<gene>
    <name evidence="1" type="ORF">ACFOGJ_16160</name>
</gene>
<dbReference type="InterPro" id="IPR027417">
    <property type="entry name" value="P-loop_NTPase"/>
</dbReference>
<reference evidence="2" key="1">
    <citation type="journal article" date="2019" name="Int. J. Syst. Evol. Microbiol.">
        <title>The Global Catalogue of Microorganisms (GCM) 10K type strain sequencing project: providing services to taxonomists for standard genome sequencing and annotation.</title>
        <authorList>
            <consortium name="The Broad Institute Genomics Platform"/>
            <consortium name="The Broad Institute Genome Sequencing Center for Infectious Disease"/>
            <person name="Wu L."/>
            <person name="Ma J."/>
        </authorList>
    </citation>
    <scope>NUCLEOTIDE SEQUENCE [LARGE SCALE GENOMIC DNA]</scope>
    <source>
        <strain evidence="2">KCTC 42964</strain>
    </source>
</reference>
<dbReference type="Proteomes" id="UP001595528">
    <property type="component" value="Unassembled WGS sequence"/>
</dbReference>
<evidence type="ECO:0000313" key="1">
    <source>
        <dbReference type="EMBL" id="MFC3228779.1"/>
    </source>
</evidence>
<dbReference type="Pfam" id="PF03237">
    <property type="entry name" value="Terminase_6N"/>
    <property type="match status" value="1"/>
</dbReference>
<sequence length="445" mass="50668">MAESVEIVDLSDQLRPQQREIAARMRRFSVLVCHRRFGKTVLMLLVLLSRALDNRKTAPRYAYIAPYRVQAKEVAWDYLKRFAGAIPGAEFNEGELRCDLPGGARIQLYGADNPDRMRGLYLDGAVFDEYAQINPSTWTEIVRPMLTDRKGWAAFIGTVAGRDAFFRLYEHAKGQMADGNPDWFAALYRASRTGIVDEAELRDAAALMTSDEYDREFECDFDAAVPGTFYAQALREAEDSGRVGVVPWEPDRPVHTAWDIGFSDDTAIWFYQQVGRALHVIDFYASNGEGIGHYVNELQRRPYTYGKHFGPHDLRPKTMASNGRSLWEQAKSLGCTFHIVPELGVNDGINAVRRIMPRLWIDAEKCAAGLDALRLYRREWDDDKKAFKDKPLHDWTSHAADAMRYLAVGYTEQRPDEFPGPPRSVPTWNEAAAMIDRGSRQREWA</sequence>
<accession>A0ABV7L2R2</accession>
<proteinExistence type="predicted"/>
<comment type="caution">
    <text evidence="1">The sequence shown here is derived from an EMBL/GenBank/DDBJ whole genome shotgun (WGS) entry which is preliminary data.</text>
</comment>
<protein>
    <submittedName>
        <fullName evidence="1">Terminase large subunit domain-containing protein</fullName>
    </submittedName>
</protein>
<keyword evidence="2" id="KW-1185">Reference proteome</keyword>
<dbReference type="Gene3D" id="3.30.420.280">
    <property type="match status" value="1"/>
</dbReference>
<evidence type="ECO:0000313" key="2">
    <source>
        <dbReference type="Proteomes" id="UP001595528"/>
    </source>
</evidence>
<organism evidence="1 2">
    <name type="scientific">Marinibaculum pumilum</name>
    <dbReference type="NCBI Taxonomy" id="1766165"/>
    <lineage>
        <taxon>Bacteria</taxon>
        <taxon>Pseudomonadati</taxon>
        <taxon>Pseudomonadota</taxon>
        <taxon>Alphaproteobacteria</taxon>
        <taxon>Rhodospirillales</taxon>
        <taxon>Rhodospirillaceae</taxon>
        <taxon>Marinibaculum</taxon>
    </lineage>
</organism>
<name>A0ABV7L2R2_9PROT</name>
<dbReference type="EMBL" id="JBHRTR010000028">
    <property type="protein sequence ID" value="MFC3228779.1"/>
    <property type="molecule type" value="Genomic_DNA"/>
</dbReference>
<dbReference type="RefSeq" id="WP_379902216.1">
    <property type="nucleotide sequence ID" value="NZ_JBHRTR010000028.1"/>
</dbReference>
<dbReference type="Gene3D" id="3.40.50.300">
    <property type="entry name" value="P-loop containing nucleotide triphosphate hydrolases"/>
    <property type="match status" value="1"/>
</dbReference>